<comment type="subunit">
    <text evidence="4">Toroid-shaped homodecamer, composed of two pentamers of five dimers.</text>
</comment>
<feature type="binding site" evidence="8">
    <location>
        <position position="81"/>
    </location>
    <ligand>
        <name>Zn(2+)</name>
        <dbReference type="ChEBI" id="CHEBI:29105"/>
    </ligand>
</feature>
<dbReference type="NCBIfam" id="NF006825">
    <property type="entry name" value="PRK09347.1-2"/>
    <property type="match status" value="1"/>
</dbReference>
<organism evidence="10 11">
    <name type="scientific">Candidatus Cyrtobacter comes</name>
    <dbReference type="NCBI Taxonomy" id="675776"/>
    <lineage>
        <taxon>Bacteria</taxon>
        <taxon>Pseudomonadati</taxon>
        <taxon>Pseudomonadota</taxon>
        <taxon>Alphaproteobacteria</taxon>
        <taxon>Rickettsiales</taxon>
        <taxon>Candidatus Midichloriaceae</taxon>
        <taxon>Candidatus Cyrtobacter</taxon>
    </lineage>
</organism>
<keyword evidence="8" id="KW-0547">Nucleotide-binding</keyword>
<dbReference type="PANTHER" id="PTHR11109">
    <property type="entry name" value="GTP CYCLOHYDROLASE I"/>
    <property type="match status" value="1"/>
</dbReference>
<keyword evidence="8" id="KW-0479">Metal-binding</keyword>
<dbReference type="InterPro" id="IPR001474">
    <property type="entry name" value="GTP_CycHdrlase_I"/>
</dbReference>
<dbReference type="InterPro" id="IPR043134">
    <property type="entry name" value="GTP-CH-I_N"/>
</dbReference>
<evidence type="ECO:0000256" key="4">
    <source>
        <dbReference type="ARBA" id="ARBA00011857"/>
    </source>
</evidence>
<dbReference type="Pfam" id="PF01227">
    <property type="entry name" value="GTP_cyclohydroI"/>
    <property type="match status" value="1"/>
</dbReference>
<gene>
    <name evidence="8" type="primary">folE</name>
    <name evidence="10" type="ORF">Cyrtocomes_00762</name>
</gene>
<keyword evidence="7 8" id="KW-0342">GTP-binding</keyword>
<evidence type="ECO:0000256" key="8">
    <source>
        <dbReference type="HAMAP-Rule" id="MF_00223"/>
    </source>
</evidence>
<dbReference type="PANTHER" id="PTHR11109:SF7">
    <property type="entry name" value="GTP CYCLOHYDROLASE 1"/>
    <property type="match status" value="1"/>
</dbReference>
<evidence type="ECO:0000256" key="7">
    <source>
        <dbReference type="ARBA" id="ARBA00023134"/>
    </source>
</evidence>
<evidence type="ECO:0000256" key="5">
    <source>
        <dbReference type="ARBA" id="ARBA00022563"/>
    </source>
</evidence>
<evidence type="ECO:0000256" key="6">
    <source>
        <dbReference type="ARBA" id="ARBA00022801"/>
    </source>
</evidence>
<evidence type="ECO:0000256" key="3">
    <source>
        <dbReference type="ARBA" id="ARBA00008085"/>
    </source>
</evidence>
<accession>A0ABU5L8C9</accession>
<protein>
    <recommendedName>
        <fullName evidence="8">GTP cyclohydrolase 1</fullName>
        <ecNumber evidence="8">3.5.4.16</ecNumber>
    </recommendedName>
    <alternativeName>
        <fullName evidence="8">GTP cyclohydrolase I</fullName>
        <shortName evidence="8">GTP-CH-I</shortName>
    </alternativeName>
</protein>
<reference evidence="10 11" key="1">
    <citation type="submission" date="2023-02" db="EMBL/GenBank/DDBJ databases">
        <title>Host association and intracellularity evolved multiple times independently in the Rickettsiales.</title>
        <authorList>
            <person name="Castelli M."/>
            <person name="Nardi T."/>
            <person name="Gammuto L."/>
            <person name="Bellinzona G."/>
            <person name="Sabaneyeva E."/>
            <person name="Potekhin A."/>
            <person name="Serra V."/>
            <person name="Petroni G."/>
            <person name="Sassera D."/>
        </authorList>
    </citation>
    <scope>NUCLEOTIDE SEQUENCE [LARGE SCALE GENOMIC DNA]</scope>
    <source>
        <strain evidence="10 11">BOD18</strain>
    </source>
</reference>
<comment type="subunit">
    <text evidence="8">Homopolymer.</text>
</comment>
<keyword evidence="5 8" id="KW-0554">One-carbon metabolism</keyword>
<feature type="domain" description="GTP cyclohydrolase I" evidence="9">
    <location>
        <begin position="11"/>
        <end position="187"/>
    </location>
</feature>
<dbReference type="InterPro" id="IPR020602">
    <property type="entry name" value="GTP_CycHdrlase_I_dom"/>
</dbReference>
<dbReference type="SUPFAM" id="SSF55620">
    <property type="entry name" value="Tetrahydrobiopterin biosynthesis enzymes-like"/>
    <property type="match status" value="1"/>
</dbReference>
<comment type="similarity">
    <text evidence="3 8">Belongs to the GTP cyclohydrolase I family.</text>
</comment>
<dbReference type="InterPro" id="IPR018234">
    <property type="entry name" value="GTP_CycHdrlase_I_CS"/>
</dbReference>
<evidence type="ECO:0000313" key="10">
    <source>
        <dbReference type="EMBL" id="MDZ5762383.1"/>
    </source>
</evidence>
<dbReference type="NCBIfam" id="NF006826">
    <property type="entry name" value="PRK09347.1-3"/>
    <property type="match status" value="1"/>
</dbReference>
<keyword evidence="6 8" id="KW-0378">Hydrolase</keyword>
<comment type="pathway">
    <text evidence="2 8">Cofactor biosynthesis; 7,8-dihydroneopterin triphosphate biosynthesis; 7,8-dihydroneopterin triphosphate from GTP: step 1/1.</text>
</comment>
<sequence>MDMSVTREQAEDAVRVLLEFIGEDPNRGGLLKTPSRVVNAFSEYFSGYSQAPSEILSAKFSDAQHYDDYILLKNIKFISHCEHHMARIIGVAHVAYIPNKAIVGISKIARLVDAFAKRLQVQERMTLQIAESIEKHLDALGVAVVICAEHGCMTSRGVKKDGTIMRTQKLLGQFKNDERLMASFLASI</sequence>
<evidence type="ECO:0000256" key="1">
    <source>
        <dbReference type="ARBA" id="ARBA00001052"/>
    </source>
</evidence>
<name>A0ABU5L8C9_9RICK</name>
<dbReference type="HAMAP" id="MF_00223">
    <property type="entry name" value="FolE"/>
    <property type="match status" value="1"/>
</dbReference>
<proteinExistence type="inferred from homology"/>
<evidence type="ECO:0000256" key="2">
    <source>
        <dbReference type="ARBA" id="ARBA00005080"/>
    </source>
</evidence>
<keyword evidence="8" id="KW-0862">Zinc</keyword>
<comment type="catalytic activity">
    <reaction evidence="1 8">
        <text>GTP + H2O = 7,8-dihydroneopterin 3'-triphosphate + formate + H(+)</text>
        <dbReference type="Rhea" id="RHEA:17473"/>
        <dbReference type="ChEBI" id="CHEBI:15377"/>
        <dbReference type="ChEBI" id="CHEBI:15378"/>
        <dbReference type="ChEBI" id="CHEBI:15740"/>
        <dbReference type="ChEBI" id="CHEBI:37565"/>
        <dbReference type="ChEBI" id="CHEBI:58462"/>
        <dbReference type="EC" id="3.5.4.16"/>
    </reaction>
</comment>
<dbReference type="Gene3D" id="3.30.1130.10">
    <property type="match status" value="1"/>
</dbReference>
<feature type="binding site" evidence="8">
    <location>
        <position position="84"/>
    </location>
    <ligand>
        <name>Zn(2+)</name>
        <dbReference type="ChEBI" id="CHEBI:29105"/>
    </ligand>
</feature>
<dbReference type="EMBL" id="JARGYT010000043">
    <property type="protein sequence ID" value="MDZ5762383.1"/>
    <property type="molecule type" value="Genomic_DNA"/>
</dbReference>
<comment type="caution">
    <text evidence="10">The sequence shown here is derived from an EMBL/GenBank/DDBJ whole genome shotgun (WGS) entry which is preliminary data.</text>
</comment>
<dbReference type="EC" id="3.5.4.16" evidence="8"/>
<keyword evidence="11" id="KW-1185">Reference proteome</keyword>
<dbReference type="InterPro" id="IPR043133">
    <property type="entry name" value="GTP-CH-I_C/QueF"/>
</dbReference>
<feature type="binding site" evidence="8">
    <location>
        <position position="152"/>
    </location>
    <ligand>
        <name>Zn(2+)</name>
        <dbReference type="ChEBI" id="CHEBI:29105"/>
    </ligand>
</feature>
<dbReference type="NCBIfam" id="TIGR00063">
    <property type="entry name" value="folE"/>
    <property type="match status" value="1"/>
</dbReference>
<dbReference type="Gene3D" id="1.10.286.10">
    <property type="match status" value="1"/>
</dbReference>
<evidence type="ECO:0000313" key="11">
    <source>
        <dbReference type="Proteomes" id="UP001293791"/>
    </source>
</evidence>
<dbReference type="Proteomes" id="UP001293791">
    <property type="component" value="Unassembled WGS sequence"/>
</dbReference>
<evidence type="ECO:0000259" key="9">
    <source>
        <dbReference type="Pfam" id="PF01227"/>
    </source>
</evidence>
<dbReference type="PROSITE" id="PS00860">
    <property type="entry name" value="GTP_CYCLOHYDROL_1_2"/>
    <property type="match status" value="1"/>
</dbReference>